<feature type="coiled-coil region" evidence="2">
    <location>
        <begin position="631"/>
        <end position="667"/>
    </location>
</feature>
<dbReference type="PANTHER" id="PTHR23347:SF6">
    <property type="entry name" value="FI17904P1"/>
    <property type="match status" value="1"/>
</dbReference>
<feature type="domain" description="EF-hand" evidence="4">
    <location>
        <begin position="16"/>
        <end position="51"/>
    </location>
</feature>
<reference evidence="5" key="1">
    <citation type="journal article" date="2024" name="Gigascience">
        <title>Chromosome-level genome of the poultry shaft louse Menopon gallinae provides insight into the host-switching and adaptive evolution of parasitic lice.</title>
        <authorList>
            <person name="Xu Y."/>
            <person name="Ma L."/>
            <person name="Liu S."/>
            <person name="Liang Y."/>
            <person name="Liu Q."/>
            <person name="He Z."/>
            <person name="Tian L."/>
            <person name="Duan Y."/>
            <person name="Cai W."/>
            <person name="Li H."/>
            <person name="Song F."/>
        </authorList>
    </citation>
    <scope>NUCLEOTIDE SEQUENCE</scope>
    <source>
        <strain evidence="5">Cailab_2023a</strain>
    </source>
</reference>
<dbReference type="PROSITE" id="PS00018">
    <property type="entry name" value="EF_HAND_1"/>
    <property type="match status" value="1"/>
</dbReference>
<name>A0AAW2HJJ8_9NEOP</name>
<dbReference type="InterPro" id="IPR040171">
    <property type="entry name" value="USBP1-like"/>
</dbReference>
<dbReference type="InterPro" id="IPR018247">
    <property type="entry name" value="EF_Hand_1_Ca_BS"/>
</dbReference>
<evidence type="ECO:0000259" key="4">
    <source>
        <dbReference type="PROSITE" id="PS50222"/>
    </source>
</evidence>
<feature type="region of interest" description="Disordered" evidence="3">
    <location>
        <begin position="234"/>
        <end position="285"/>
    </location>
</feature>
<evidence type="ECO:0000256" key="2">
    <source>
        <dbReference type="SAM" id="Coils"/>
    </source>
</evidence>
<dbReference type="EMBL" id="JARGDH010000004">
    <property type="protein sequence ID" value="KAL0269987.1"/>
    <property type="molecule type" value="Genomic_DNA"/>
</dbReference>
<feature type="coiled-coil region" evidence="2">
    <location>
        <begin position="746"/>
        <end position="784"/>
    </location>
</feature>
<comment type="caution">
    <text evidence="5">The sequence shown here is derived from an EMBL/GenBank/DDBJ whole genome shotgun (WGS) entry which is preliminary data.</text>
</comment>
<dbReference type="InterPro" id="IPR002048">
    <property type="entry name" value="EF_hand_dom"/>
</dbReference>
<feature type="compositionally biased region" description="Acidic residues" evidence="3">
    <location>
        <begin position="234"/>
        <end position="245"/>
    </location>
</feature>
<accession>A0AAW2HJJ8</accession>
<dbReference type="Pfam" id="PF10506">
    <property type="entry name" value="USHBP1_PDZ-bd"/>
    <property type="match status" value="2"/>
</dbReference>
<proteinExistence type="predicted"/>
<sequence length="793" mass="89725">MADCAEDSEDATSSLGDEERVRRLFQACDGDGDGFIDSHDLMNICRELNLEESIEDLMRELGADEQGRISYQEFLRRRLALRPEIEAIKNSRPQQAEYLPTSSENSLGEGKMSWEFDSGARDLSPEPHSLQQLVASAPHPASGNLLDLANKLHVAALASLKSEILDLSNRLQCVTQERDHFEKSFHKSEVEKRKAEQKLEEEMQVHEEQLTELHSVIAELTRKAQHQRSLVIREEEDVSETDDNEVSAGVECSQTLPLDEEVNEIDPTLGTSASSNENDEAAETVEKNVDDTCDLKEELAQVRADNAMLHERLSRALNDLETISKLNSNKKQSREVPTSLEVVRVARVSSPSRVLDRTSPSLVTEKIPSPNRSSPNRLERNVPVPKIAERVRLKKVDNHITGSDIANFGVCHTKVAEHLVSDMQEESDLQELSRGDVFSRKQHELETERLSSRLEHVRAQNTVLGLTLEECKSQCDRLSLLVGKYESNAVALKLALTCSDQALQLSEALLCLLETELSLVLSNCRMQSSTHSDSDENRFMRRASENRRKAEKHARDLLEQLDGKGEGATEWTPADTLKLRDRISQLKSERNTVKSTVVELESPHVQPFTSVMTLAEARKLDLETAVLMQELMSMREDKAELRARIHLLEKERRSQDLRVAAQNAQLQALLQSIHHLQLQIMEDRDEGQSDSLSKGDSRLKERMEELVGTLDKVTKSSELRYQQNEELVLDLRAANTALVSTLDRCKKKYQGRLKKLETQMMSLVERHAQQVRTLKQRISVLEEQNQSRSEAPN</sequence>
<dbReference type="InterPro" id="IPR011992">
    <property type="entry name" value="EF-hand-dom_pair"/>
</dbReference>
<dbReference type="GO" id="GO:0005509">
    <property type="term" value="F:calcium ion binding"/>
    <property type="evidence" value="ECO:0007669"/>
    <property type="project" value="InterPro"/>
</dbReference>
<dbReference type="SUPFAM" id="SSF47473">
    <property type="entry name" value="EF-hand"/>
    <property type="match status" value="1"/>
</dbReference>
<gene>
    <name evidence="5" type="ORF">PYX00_007548</name>
</gene>
<dbReference type="PANTHER" id="PTHR23347">
    <property type="entry name" value="COLORECTAL MUTANT CANCER PROTEIN MCC PROTEIN -RELATED"/>
    <property type="match status" value="1"/>
</dbReference>
<evidence type="ECO:0000256" key="1">
    <source>
        <dbReference type="ARBA" id="ARBA00022837"/>
    </source>
</evidence>
<dbReference type="EMBL" id="JARGDH010000004">
    <property type="protein sequence ID" value="KAL0269986.1"/>
    <property type="molecule type" value="Genomic_DNA"/>
</dbReference>
<evidence type="ECO:0000313" key="5">
    <source>
        <dbReference type="EMBL" id="KAL0269986.1"/>
    </source>
</evidence>
<dbReference type="Gene3D" id="1.10.238.10">
    <property type="entry name" value="EF-hand"/>
    <property type="match status" value="1"/>
</dbReference>
<feature type="coiled-coil region" evidence="2">
    <location>
        <begin position="157"/>
        <end position="223"/>
    </location>
</feature>
<organism evidence="5">
    <name type="scientific">Menopon gallinae</name>
    <name type="common">poultry shaft louse</name>
    <dbReference type="NCBI Taxonomy" id="328185"/>
    <lineage>
        <taxon>Eukaryota</taxon>
        <taxon>Metazoa</taxon>
        <taxon>Ecdysozoa</taxon>
        <taxon>Arthropoda</taxon>
        <taxon>Hexapoda</taxon>
        <taxon>Insecta</taxon>
        <taxon>Pterygota</taxon>
        <taxon>Neoptera</taxon>
        <taxon>Paraneoptera</taxon>
        <taxon>Psocodea</taxon>
        <taxon>Troctomorpha</taxon>
        <taxon>Phthiraptera</taxon>
        <taxon>Amblycera</taxon>
        <taxon>Menoponidae</taxon>
        <taxon>Menopon</taxon>
    </lineage>
</organism>
<evidence type="ECO:0000256" key="3">
    <source>
        <dbReference type="SAM" id="MobiDB-lite"/>
    </source>
</evidence>
<protein>
    <recommendedName>
        <fullName evidence="4">EF-hand domain-containing protein</fullName>
    </recommendedName>
</protein>
<dbReference type="AlphaFoldDB" id="A0AAW2HJJ8"/>
<dbReference type="SMART" id="SM00054">
    <property type="entry name" value="EFh"/>
    <property type="match status" value="2"/>
</dbReference>
<keyword evidence="1" id="KW-0106">Calcium</keyword>
<feature type="region of interest" description="Disordered" evidence="3">
    <location>
        <begin position="356"/>
        <end position="379"/>
    </location>
</feature>
<dbReference type="CDD" id="cd00051">
    <property type="entry name" value="EFh"/>
    <property type="match status" value="1"/>
</dbReference>
<dbReference type="Pfam" id="PF13499">
    <property type="entry name" value="EF-hand_7"/>
    <property type="match status" value="1"/>
</dbReference>
<dbReference type="PROSITE" id="PS50222">
    <property type="entry name" value="EF_HAND_2"/>
    <property type="match status" value="1"/>
</dbReference>
<dbReference type="InterPro" id="IPR019536">
    <property type="entry name" value="USHBP1_PDZ-bd"/>
</dbReference>
<keyword evidence="2" id="KW-0175">Coiled coil</keyword>